<sequence length="606" mass="66247">MFLEKVVPLMRPAHDAADLLSDFWRSEQPGNPGPYGRLLRLLRQDWRDLVAIGAYTLIVGVLSLAVPLAASAVVNTIATGVLLQPLVVLTLIVLGCLTFAGLLQLLQMVIAERLQQRIFARIALRLAARLPFVRQAALENRYGPQLVNRFFDVVTAQKTLAKLLLTVPAAALSILVGLLLLAVYSPYLLAFNLAFILFVGFVWLGLGVGGLESSLKESSGKYRVAEWLEELGRCQTGFKVSGVSGFALERADALVLDYIQARRSHFRVLFRQAVGSYLFRAVANAGILAIGGWLVIGGQLTLGQLVAAELVVLTVLSAQEKLIRSLEDLYDLLTSLEKLAQATDLPIERRGGRSMLHRPGEGASVHCRNLRFGYRQGMAVLDQLHLSLKPGERVSLVGTSGAGKSTLSGLLWGLRQPDQGTVSINSVEVRDADLDDLRRVVGLVGDTDDEIFEGSIEQNIVLGRSFIRYEDVVWALEVSQLSDELAKLPEGLRTQLVSGGRNLSRGQAQRLLIARALVARPQLLILDEAFTGIDECDKLAILDHIYSRSHGWTLLNISHDPEVVTRSEIVHVLADGRIVESGSPVELSRRSTSRFAALFPNLAISL</sequence>
<dbReference type="InterPro" id="IPR003439">
    <property type="entry name" value="ABC_transporter-like_ATP-bd"/>
</dbReference>
<dbReference type="Proteomes" id="UP000017396">
    <property type="component" value="Chromosome"/>
</dbReference>
<dbReference type="InterPro" id="IPR039421">
    <property type="entry name" value="Type_1_exporter"/>
</dbReference>
<dbReference type="EMBL" id="CP003587">
    <property type="protein sequence ID" value="AGY57782.1"/>
    <property type="molecule type" value="Genomic_DNA"/>
</dbReference>
<name>U5QFN8_GLOK1</name>
<dbReference type="SUPFAM" id="SSF52540">
    <property type="entry name" value="P-loop containing nucleoside triphosphate hydrolases"/>
    <property type="match status" value="1"/>
</dbReference>
<keyword evidence="5 7" id="KW-1133">Transmembrane helix</keyword>
<evidence type="ECO:0000259" key="8">
    <source>
        <dbReference type="PROSITE" id="PS50893"/>
    </source>
</evidence>
<dbReference type="eggNOG" id="COG2274">
    <property type="taxonomic scope" value="Bacteria"/>
</dbReference>
<keyword evidence="3" id="KW-0547">Nucleotide-binding</keyword>
<dbReference type="AlphaFoldDB" id="U5QFN8"/>
<feature type="transmembrane region" description="Helical" evidence="7">
    <location>
        <begin position="86"/>
        <end position="111"/>
    </location>
</feature>
<keyword evidence="4 10" id="KW-0067">ATP-binding</keyword>
<dbReference type="InterPro" id="IPR036640">
    <property type="entry name" value="ABC1_TM_sf"/>
</dbReference>
<dbReference type="GO" id="GO:0016887">
    <property type="term" value="F:ATP hydrolysis activity"/>
    <property type="evidence" value="ECO:0007669"/>
    <property type="project" value="InterPro"/>
</dbReference>
<dbReference type="InterPro" id="IPR011527">
    <property type="entry name" value="ABC1_TM_dom"/>
</dbReference>
<dbReference type="SMART" id="SM00382">
    <property type="entry name" value="AAA"/>
    <property type="match status" value="1"/>
</dbReference>
<dbReference type="RefSeq" id="WP_023172890.1">
    <property type="nucleotide sequence ID" value="NC_022600.1"/>
</dbReference>
<keyword evidence="2 7" id="KW-0812">Transmembrane</keyword>
<dbReference type="PANTHER" id="PTHR43394">
    <property type="entry name" value="ATP-DEPENDENT PERMEASE MDL1, MITOCHONDRIAL"/>
    <property type="match status" value="1"/>
</dbReference>
<feature type="transmembrane region" description="Helical" evidence="7">
    <location>
        <begin position="49"/>
        <end position="74"/>
    </location>
</feature>
<dbReference type="GO" id="GO:0005886">
    <property type="term" value="C:plasma membrane"/>
    <property type="evidence" value="ECO:0007669"/>
    <property type="project" value="UniProtKB-SubCell"/>
</dbReference>
<evidence type="ECO:0000256" key="6">
    <source>
        <dbReference type="ARBA" id="ARBA00023136"/>
    </source>
</evidence>
<proteinExistence type="predicted"/>
<feature type="transmembrane region" description="Helical" evidence="7">
    <location>
        <begin position="277"/>
        <end position="296"/>
    </location>
</feature>
<dbReference type="GO" id="GO:0005524">
    <property type="term" value="F:ATP binding"/>
    <property type="evidence" value="ECO:0007669"/>
    <property type="project" value="UniProtKB-KW"/>
</dbReference>
<evidence type="ECO:0000256" key="5">
    <source>
        <dbReference type="ARBA" id="ARBA00022989"/>
    </source>
</evidence>
<dbReference type="PANTHER" id="PTHR43394:SF4">
    <property type="entry name" value="TOXIN SECRETION ABC TRANSPORTER ATP-BINDING PROTEIN"/>
    <property type="match status" value="1"/>
</dbReference>
<dbReference type="Pfam" id="PF00005">
    <property type="entry name" value="ABC_tran"/>
    <property type="match status" value="1"/>
</dbReference>
<dbReference type="SUPFAM" id="SSF90123">
    <property type="entry name" value="ABC transporter transmembrane region"/>
    <property type="match status" value="1"/>
</dbReference>
<keyword evidence="11" id="KW-1185">Reference proteome</keyword>
<evidence type="ECO:0000256" key="7">
    <source>
        <dbReference type="SAM" id="Phobius"/>
    </source>
</evidence>
<evidence type="ECO:0000256" key="1">
    <source>
        <dbReference type="ARBA" id="ARBA00004651"/>
    </source>
</evidence>
<dbReference type="Gene3D" id="1.20.1560.10">
    <property type="entry name" value="ABC transporter type 1, transmembrane domain"/>
    <property type="match status" value="1"/>
</dbReference>
<dbReference type="KEGG" id="glj:GKIL_1536"/>
<dbReference type="InterPro" id="IPR003593">
    <property type="entry name" value="AAA+_ATPase"/>
</dbReference>
<feature type="transmembrane region" description="Helical" evidence="7">
    <location>
        <begin position="190"/>
        <end position="211"/>
    </location>
</feature>
<dbReference type="GO" id="GO:0015421">
    <property type="term" value="F:ABC-type oligopeptide transporter activity"/>
    <property type="evidence" value="ECO:0007669"/>
    <property type="project" value="TreeGrafter"/>
</dbReference>
<dbReference type="HOGENOM" id="CLU_000604_60_1_3"/>
<feature type="transmembrane region" description="Helical" evidence="7">
    <location>
        <begin position="163"/>
        <end position="184"/>
    </location>
</feature>
<protein>
    <submittedName>
        <fullName evidence="10">Toxin secretion ABC transporter ATP-binding protein</fullName>
    </submittedName>
</protein>
<evidence type="ECO:0000256" key="4">
    <source>
        <dbReference type="ARBA" id="ARBA00022840"/>
    </source>
</evidence>
<dbReference type="PROSITE" id="PS50929">
    <property type="entry name" value="ABC_TM1F"/>
    <property type="match status" value="1"/>
</dbReference>
<gene>
    <name evidence="10" type="ORF">GKIL_1536</name>
</gene>
<organism evidence="10 11">
    <name type="scientific">Gloeobacter kilaueensis (strain ATCC BAA-2537 / CCAP 1431/1 / ULC 316 / JS1)</name>
    <dbReference type="NCBI Taxonomy" id="1183438"/>
    <lineage>
        <taxon>Bacteria</taxon>
        <taxon>Bacillati</taxon>
        <taxon>Cyanobacteriota</taxon>
        <taxon>Cyanophyceae</taxon>
        <taxon>Gloeobacterales</taxon>
        <taxon>Gloeobacteraceae</taxon>
        <taxon>Gloeobacter</taxon>
    </lineage>
</organism>
<evidence type="ECO:0000313" key="11">
    <source>
        <dbReference type="Proteomes" id="UP000017396"/>
    </source>
</evidence>
<evidence type="ECO:0000256" key="3">
    <source>
        <dbReference type="ARBA" id="ARBA00022741"/>
    </source>
</evidence>
<evidence type="ECO:0000259" key="9">
    <source>
        <dbReference type="PROSITE" id="PS50929"/>
    </source>
</evidence>
<dbReference type="Gene3D" id="3.40.50.300">
    <property type="entry name" value="P-loop containing nucleotide triphosphate hydrolases"/>
    <property type="match status" value="1"/>
</dbReference>
<feature type="domain" description="ABC transporter" evidence="8">
    <location>
        <begin position="365"/>
        <end position="600"/>
    </location>
</feature>
<accession>U5QFN8</accession>
<keyword evidence="6 7" id="KW-0472">Membrane</keyword>
<dbReference type="InterPro" id="IPR027417">
    <property type="entry name" value="P-loop_NTPase"/>
</dbReference>
<dbReference type="STRING" id="1183438.GKIL_1536"/>
<reference evidence="10 11" key="1">
    <citation type="journal article" date="2013" name="PLoS ONE">
        <title>Cultivation and Complete Genome Sequencing of Gloeobacter kilaueensis sp. nov., from a Lava Cave in Kilauea Caldera, Hawai'i.</title>
        <authorList>
            <person name="Saw J.H."/>
            <person name="Schatz M."/>
            <person name="Brown M.V."/>
            <person name="Kunkel D.D."/>
            <person name="Foster J.S."/>
            <person name="Shick H."/>
            <person name="Christensen S."/>
            <person name="Hou S."/>
            <person name="Wan X."/>
            <person name="Donachie S.P."/>
        </authorList>
    </citation>
    <scope>NUCLEOTIDE SEQUENCE [LARGE SCALE GENOMIC DNA]</scope>
    <source>
        <strain evidence="11">JS</strain>
    </source>
</reference>
<dbReference type="OrthoDB" id="311344at2"/>
<evidence type="ECO:0000256" key="2">
    <source>
        <dbReference type="ARBA" id="ARBA00022692"/>
    </source>
</evidence>
<dbReference type="PROSITE" id="PS50893">
    <property type="entry name" value="ABC_TRANSPORTER_2"/>
    <property type="match status" value="1"/>
</dbReference>
<evidence type="ECO:0000313" key="10">
    <source>
        <dbReference type="EMBL" id="AGY57782.1"/>
    </source>
</evidence>
<feature type="domain" description="ABC transmembrane type-1" evidence="9">
    <location>
        <begin position="50"/>
        <end position="331"/>
    </location>
</feature>
<comment type="subcellular location">
    <subcellularLocation>
        <location evidence="1">Cell membrane</location>
        <topology evidence="1">Multi-pass membrane protein</topology>
    </subcellularLocation>
</comment>